<sequence length="71" mass="8217">MGLFNKLTGPVFLKESYNAEVQLKKLKALEEKLDEKGKDIVRRDIKYLEYGIAGEKNIAFELKNSHLPMYV</sequence>
<feature type="non-terminal residue" evidence="1">
    <location>
        <position position="71"/>
    </location>
</feature>
<name>A0A1H6ST51_9LACT</name>
<dbReference type="EMBL" id="FNYW01000013">
    <property type="protein sequence ID" value="SEI71109.1"/>
    <property type="molecule type" value="Genomic_DNA"/>
</dbReference>
<organism evidence="1 2">
    <name type="scientific">Alkalibacterium gilvum</name>
    <dbReference type="NCBI Taxonomy" id="1130080"/>
    <lineage>
        <taxon>Bacteria</taxon>
        <taxon>Bacillati</taxon>
        <taxon>Bacillota</taxon>
        <taxon>Bacilli</taxon>
        <taxon>Lactobacillales</taxon>
        <taxon>Carnobacteriaceae</taxon>
        <taxon>Alkalibacterium</taxon>
    </lineage>
</organism>
<protein>
    <submittedName>
        <fullName evidence="1">Uncharacterized protein</fullName>
    </submittedName>
</protein>
<evidence type="ECO:0000313" key="2">
    <source>
        <dbReference type="Proteomes" id="UP000198564"/>
    </source>
</evidence>
<dbReference type="Proteomes" id="UP000198564">
    <property type="component" value="Unassembled WGS sequence"/>
</dbReference>
<keyword evidence="2" id="KW-1185">Reference proteome</keyword>
<dbReference type="STRING" id="1130080.SAMN04488113_1131"/>
<gene>
    <name evidence="1" type="ORF">SAMN04488113_1131</name>
</gene>
<reference evidence="2" key="1">
    <citation type="submission" date="2016-10" db="EMBL/GenBank/DDBJ databases">
        <authorList>
            <person name="Varghese N."/>
            <person name="Submissions S."/>
        </authorList>
    </citation>
    <scope>NUCLEOTIDE SEQUENCE [LARGE SCALE GENOMIC DNA]</scope>
    <source>
        <strain evidence="2">DSM 25751</strain>
    </source>
</reference>
<evidence type="ECO:0000313" key="1">
    <source>
        <dbReference type="EMBL" id="SEI71109.1"/>
    </source>
</evidence>
<dbReference type="AlphaFoldDB" id="A0A1H6ST51"/>
<accession>A0A1H6ST51</accession>
<proteinExistence type="predicted"/>